<name>A0A7K9YHE3_9GALL</name>
<dbReference type="Pfam" id="PF19057">
    <property type="entry name" value="PH_19"/>
    <property type="match status" value="1"/>
</dbReference>
<sequence>HGGRRSPALGPSDGLVWGQPQVRARPKLPPGMAKVRADLGSDALQLVGDRAEHRKSLSNPDIATETLTLLSFLKSDLSELKVKKKGVRIGETAAYDVPTSNLRARGSAQPSSRWAPGERPTLRDLTATLRRAKSFTCSDKSGTRRLFLQSTMKQSSSELLLPSAGSHDGGRLRDEDALPVVIQDQYIQEARQVFEKISRMGSQQDYGLEAEQKDRGGENVSCRKSVEELLGHESSVTDEGIVTEPELGPTEVTLGDLQEAVATWQLHDAGVPATDPPPPPAPAAEDTPAYKAQVPSEAPSTPSSLRRRRKFPSVGTNGVESGVGEGPGEPYRSLSDPMPHRRCPVAEEAKNFSVDSNLLGSLSAKGGIPQPSAIALGGHAGSAGSDLSLCSDGLRDYSSLIQTIVSQPGAMDKVIDEKGNGKTIKKKSLSDPSRRSELPVGTFEGPGEVISELEGSIPPSSSEPILSEQRAVPVCPQSVGHGYGFDPKLAEVLSPRGARRSSKKRSGRVSHQENQVVPTTISRARPATKHVRHTSEPATFVPITVPEPHVGHHAQHPALEATHPPVKSFPALQPPSLEDVTKRYMLALNSGDTSPSPGDGSRSSPVTPTAPEPTRCPRQPDPRSKPQVDMRKHVIMTLLDTEQSYVESLRTLMQGYMKPLKQPENSLLCDPSLVDEIFDQIPELLEHHEQFLEQIHDCVQNWHEKQKVGDLLVQSFSKDVLVNIYSAYIDNFLNAKDAVRIAKEARPAFMKFLEQSMRENKEKQALSDLMIKPVQRIPRYELLVKDLLKHTPEDHPDHPFLIDAQRNIKQVAERINKGMKSAEEVERNARIVQEIESHIEGMEDLQAPLRRFLRQEMVVEVKAVGGKKDRSLFLFTDLLVCTTLKRKSGSLRRSSMSLYTAASVIDTASKYKLLWKLPLEDVDIIKGASQATNRESIQKSICRLDEDLSTLGQVSKLSETLSFPHQSLDDVIKDLMAAIHRELAEKQSLSFSMAFPPNKVELSAAKADGTESFIFEFPNPDARLGFEQALEDAKKKLASSKNCLDPEFLKAIPIMKTRSGMQFSCASPSHSSPENAHEVWVCNSDGYVGQVCLLSIRKEPIVEACIAVCSARILCIASVPGLKRPYSCGHLHGRERAEPMVSPSSEPAPVQSEDSGPQQCLHISISGSSLELSEPVDSAHRELVPFDSDDTDDESSPSPSGTLQSQASHSTISSSFGNEEIPSCKEVAVETTSSEEEQEPGFLPLATTFGQSQRGESPTDGRALRRSSRGSFTRGSLEDLLSLDPEAYQSSMWLGTEDGCIHVYQSSDNIRNRKNSMKMQHAASVMCILYLDNQVFVSLANGELIVYQREPGRFWDPQNSKSLSLGSPGSPITKMVAVAGKLWCGCQNRVIVLNTTTLEQEHTLQVGQDSGRSVSCMVSAAPGVWLSLQGSALVRLYHATSYEQLAEADITPPVHKMLAGSDAIIRQHKAACLRITALLACQDLLWVGTSAGVVLSLAMPGKAAPPPTPLGLPQGHTGHVRFLTAMEVPEGCELRAGGE</sequence>
<dbReference type="SUPFAM" id="SSF50978">
    <property type="entry name" value="WD40 repeat-like"/>
    <property type="match status" value="1"/>
</dbReference>
<dbReference type="InterPro" id="IPR015943">
    <property type="entry name" value="WD40/YVTN_repeat-like_dom_sf"/>
</dbReference>
<dbReference type="SUPFAM" id="SSF50729">
    <property type="entry name" value="PH domain-like"/>
    <property type="match status" value="1"/>
</dbReference>
<reference evidence="7 8" key="1">
    <citation type="submission" date="2019-09" db="EMBL/GenBank/DDBJ databases">
        <title>Bird 10,000 Genomes (B10K) Project - Family phase.</title>
        <authorList>
            <person name="Zhang G."/>
        </authorList>
    </citation>
    <scope>NUCLEOTIDE SEQUENCE [LARGE SCALE GENOMIC DNA]</scope>
    <source>
        <strain evidence="7">B10K-DU-001-53</strain>
        <tissue evidence="7">Muscle</tissue>
    </source>
</reference>
<dbReference type="PANTHER" id="PTHR12877">
    <property type="entry name" value="RHO GUANINE NUCLEOTIDE EXCHANGE FACTOR"/>
    <property type="match status" value="1"/>
</dbReference>
<evidence type="ECO:0000256" key="2">
    <source>
        <dbReference type="ARBA" id="ARBA00022658"/>
    </source>
</evidence>
<keyword evidence="8" id="KW-1185">Reference proteome</keyword>
<dbReference type="InterPro" id="IPR011993">
    <property type="entry name" value="PH-like_dom_sf"/>
</dbReference>
<dbReference type="Gene3D" id="2.30.29.30">
    <property type="entry name" value="Pleckstrin-homology domain (PH domain)/Phosphotyrosine-binding domain (PTB)"/>
    <property type="match status" value="1"/>
</dbReference>
<feature type="non-terminal residue" evidence="7">
    <location>
        <position position="1539"/>
    </location>
</feature>
<dbReference type="FunFam" id="1.20.900.10:FF:000025">
    <property type="entry name" value="Rho guanine nucleotide exchange factor 17"/>
    <property type="match status" value="1"/>
</dbReference>
<dbReference type="Gene3D" id="1.20.900.10">
    <property type="entry name" value="Dbl homology (DH) domain"/>
    <property type="match status" value="1"/>
</dbReference>
<dbReference type="InterPro" id="IPR036322">
    <property type="entry name" value="WD40_repeat_dom_sf"/>
</dbReference>
<dbReference type="OrthoDB" id="4066896at2759"/>
<dbReference type="Proteomes" id="UP000522663">
    <property type="component" value="Unassembled WGS sequence"/>
</dbReference>
<dbReference type="PROSITE" id="PS50010">
    <property type="entry name" value="DH_2"/>
    <property type="match status" value="1"/>
</dbReference>
<feature type="compositionally biased region" description="Low complexity" evidence="5">
    <location>
        <begin position="1196"/>
        <end position="1215"/>
    </location>
</feature>
<feature type="compositionally biased region" description="Basic and acidic residues" evidence="5">
    <location>
        <begin position="428"/>
        <end position="437"/>
    </location>
</feature>
<organism evidence="7 8">
    <name type="scientific">Odontophorus gujanensis</name>
    <name type="common">marbled wood quail</name>
    <dbReference type="NCBI Taxonomy" id="886794"/>
    <lineage>
        <taxon>Eukaryota</taxon>
        <taxon>Metazoa</taxon>
        <taxon>Chordata</taxon>
        <taxon>Craniata</taxon>
        <taxon>Vertebrata</taxon>
        <taxon>Euteleostomi</taxon>
        <taxon>Archelosauria</taxon>
        <taxon>Archosauria</taxon>
        <taxon>Dinosauria</taxon>
        <taxon>Saurischia</taxon>
        <taxon>Theropoda</taxon>
        <taxon>Coelurosauria</taxon>
        <taxon>Aves</taxon>
        <taxon>Neognathae</taxon>
        <taxon>Galloanserae</taxon>
        <taxon>Galliformes</taxon>
        <taxon>Odontophoridae</taxon>
        <taxon>Odontophorus</taxon>
    </lineage>
</organism>
<feature type="compositionally biased region" description="Basic residues" evidence="5">
    <location>
        <begin position="497"/>
        <end position="508"/>
    </location>
</feature>
<dbReference type="GO" id="GO:0030036">
    <property type="term" value="P:actin cytoskeleton organization"/>
    <property type="evidence" value="ECO:0007669"/>
    <property type="project" value="TreeGrafter"/>
</dbReference>
<dbReference type="InterPro" id="IPR000219">
    <property type="entry name" value="DH_dom"/>
</dbReference>
<dbReference type="EMBL" id="VXAB01005589">
    <property type="protein sequence ID" value="NXJ08617.1"/>
    <property type="molecule type" value="Genomic_DNA"/>
</dbReference>
<accession>A0A7K9YHE3</accession>
<comment type="function">
    <text evidence="3">Acts as a guanine nucleotide exchange factor (GEF) for RhoA GTPases.</text>
</comment>
<dbReference type="Pfam" id="PF00621">
    <property type="entry name" value="RhoGEF"/>
    <property type="match status" value="1"/>
</dbReference>
<feature type="region of interest" description="Disordered" evidence="5">
    <location>
        <begin position="494"/>
        <end position="516"/>
    </location>
</feature>
<feature type="region of interest" description="Disordered" evidence="5">
    <location>
        <begin position="588"/>
        <end position="629"/>
    </location>
</feature>
<evidence type="ECO:0000256" key="1">
    <source>
        <dbReference type="ARBA" id="ARBA00022553"/>
    </source>
</evidence>
<feature type="region of interest" description="Disordered" evidence="5">
    <location>
        <begin position="1137"/>
        <end position="1160"/>
    </location>
</feature>
<keyword evidence="1" id="KW-0597">Phosphoprotein</keyword>
<gene>
    <name evidence="7" type="primary">Arhgef17</name>
    <name evidence="7" type="ORF">ODOGUJ_R11562</name>
</gene>
<feature type="region of interest" description="Disordered" evidence="5">
    <location>
        <begin position="424"/>
        <end position="445"/>
    </location>
</feature>
<dbReference type="PANTHER" id="PTHR12877:SF15">
    <property type="entry name" value="RHO GUANINE NUCLEOTIDE EXCHANGE FACTOR 17"/>
    <property type="match status" value="1"/>
</dbReference>
<dbReference type="InterPro" id="IPR035899">
    <property type="entry name" value="DBL_dom_sf"/>
</dbReference>
<dbReference type="CDD" id="cd00160">
    <property type="entry name" value="RhoGEF"/>
    <property type="match status" value="1"/>
</dbReference>
<dbReference type="SUPFAM" id="SSF48065">
    <property type="entry name" value="DBL homology domain (DH-domain)"/>
    <property type="match status" value="1"/>
</dbReference>
<feature type="domain" description="DH" evidence="6">
    <location>
        <begin position="630"/>
        <end position="818"/>
    </location>
</feature>
<feature type="non-terminal residue" evidence="7">
    <location>
        <position position="1"/>
    </location>
</feature>
<feature type="region of interest" description="Disordered" evidence="5">
    <location>
        <begin position="1"/>
        <end position="28"/>
    </location>
</feature>
<dbReference type="Gene3D" id="2.130.10.10">
    <property type="entry name" value="YVTN repeat-like/Quinoprotein amine dehydrogenase"/>
    <property type="match status" value="1"/>
</dbReference>
<dbReference type="FunFam" id="2.130.10.10:FF:000206">
    <property type="entry name" value="Rho guanine nucleotide exchange factor 17"/>
    <property type="match status" value="1"/>
</dbReference>
<proteinExistence type="predicted"/>
<dbReference type="FunFam" id="2.30.29.30:FF:000434">
    <property type="entry name" value="Rho guanine nucleotide exchange factor 17"/>
    <property type="match status" value="1"/>
</dbReference>
<feature type="compositionally biased region" description="Low complexity" evidence="5">
    <location>
        <begin position="590"/>
        <end position="605"/>
    </location>
</feature>
<feature type="compositionally biased region" description="Basic and acidic residues" evidence="5">
    <location>
        <begin position="618"/>
        <end position="629"/>
    </location>
</feature>
<evidence type="ECO:0000256" key="5">
    <source>
        <dbReference type="SAM" id="MobiDB-lite"/>
    </source>
</evidence>
<keyword evidence="2" id="KW-0344">Guanine-nucleotide releasing factor</keyword>
<dbReference type="Pfam" id="PF19056">
    <property type="entry name" value="WD40_2"/>
    <property type="match status" value="1"/>
</dbReference>
<feature type="region of interest" description="Disordered" evidence="5">
    <location>
        <begin position="269"/>
        <end position="338"/>
    </location>
</feature>
<protein>
    <recommendedName>
        <fullName evidence="4">Rho guanine nucleotide exchange factor 17</fullName>
    </recommendedName>
</protein>
<evidence type="ECO:0000313" key="7">
    <source>
        <dbReference type="EMBL" id="NXJ08617.1"/>
    </source>
</evidence>
<dbReference type="GO" id="GO:0005085">
    <property type="term" value="F:guanyl-nucleotide exchange factor activity"/>
    <property type="evidence" value="ECO:0007669"/>
    <property type="project" value="UniProtKB-KW"/>
</dbReference>
<evidence type="ECO:0000313" key="8">
    <source>
        <dbReference type="Proteomes" id="UP000522663"/>
    </source>
</evidence>
<dbReference type="SMART" id="SM00325">
    <property type="entry name" value="RhoGEF"/>
    <property type="match status" value="1"/>
</dbReference>
<feature type="region of interest" description="Disordered" evidence="5">
    <location>
        <begin position="1184"/>
        <end position="1270"/>
    </location>
</feature>
<comment type="caution">
    <text evidence="7">The sequence shown here is derived from an EMBL/GenBank/DDBJ whole genome shotgun (WGS) entry which is preliminary data.</text>
</comment>
<evidence type="ECO:0000259" key="6">
    <source>
        <dbReference type="PROSITE" id="PS50010"/>
    </source>
</evidence>
<dbReference type="InterPro" id="IPR039919">
    <property type="entry name" value="ARHGEF10/ARHGEF17"/>
</dbReference>
<evidence type="ECO:0000256" key="4">
    <source>
        <dbReference type="ARBA" id="ARBA00074304"/>
    </source>
</evidence>
<evidence type="ECO:0000256" key="3">
    <source>
        <dbReference type="ARBA" id="ARBA00056029"/>
    </source>
</evidence>